<protein>
    <submittedName>
        <fullName evidence="1">Cbb3-type cytochrome c oxidase subunit 3</fullName>
    </submittedName>
</protein>
<evidence type="ECO:0000313" key="1">
    <source>
        <dbReference type="EMBL" id="RZF20900.1"/>
    </source>
</evidence>
<dbReference type="Proteomes" id="UP000443582">
    <property type="component" value="Unassembled WGS sequence"/>
</dbReference>
<dbReference type="InterPro" id="IPR008621">
    <property type="entry name" value="Cbb3-typ_cyt_oxidase_comp"/>
</dbReference>
<reference evidence="2" key="1">
    <citation type="journal article" date="2019" name="Int. J. Syst. Evol. Microbiol.">
        <title>Halobacteriovorax valvorus sp. nov., a novel prokaryotic predator isolated from coastal seawater of China.</title>
        <authorList>
            <person name="Chen M.-X."/>
        </authorList>
    </citation>
    <scope>NUCLEOTIDE SEQUENCE [LARGE SCALE GENOMIC DNA]</scope>
    <source>
        <strain evidence="2">BL9</strain>
    </source>
</reference>
<gene>
    <name evidence="1" type="ORF">DAY19_13020</name>
</gene>
<dbReference type="RefSeq" id="WP_115363165.1">
    <property type="nucleotide sequence ID" value="NZ_QDKL01000003.1"/>
</dbReference>
<dbReference type="Pfam" id="PF05545">
    <property type="entry name" value="FixQ"/>
    <property type="match status" value="1"/>
</dbReference>
<proteinExistence type="predicted"/>
<accession>A0ABY0IEH8</accession>
<dbReference type="EMBL" id="QDKL01000003">
    <property type="protein sequence ID" value="RZF20900.1"/>
    <property type="molecule type" value="Genomic_DNA"/>
</dbReference>
<name>A0ABY0IEH8_9BACT</name>
<organism evidence="1 2">
    <name type="scientific">Halobacteriovorax vibrionivorans</name>
    <dbReference type="NCBI Taxonomy" id="2152716"/>
    <lineage>
        <taxon>Bacteria</taxon>
        <taxon>Pseudomonadati</taxon>
        <taxon>Bdellovibrionota</taxon>
        <taxon>Bacteriovoracia</taxon>
        <taxon>Bacteriovoracales</taxon>
        <taxon>Halobacteriovoraceae</taxon>
        <taxon>Halobacteriovorax</taxon>
    </lineage>
</organism>
<evidence type="ECO:0000313" key="2">
    <source>
        <dbReference type="Proteomes" id="UP000443582"/>
    </source>
</evidence>
<sequence length="66" mass="7500">MKTEAMQNMPWEWMPTLALLIFFTIFVAVLAWSHRPGSKKLYEEVANNALSDGEAVKNENKGSNNE</sequence>
<comment type="caution">
    <text evidence="1">The sequence shown here is derived from an EMBL/GenBank/DDBJ whole genome shotgun (WGS) entry which is preliminary data.</text>
</comment>
<keyword evidence="2" id="KW-1185">Reference proteome</keyword>